<evidence type="ECO:0000313" key="2">
    <source>
        <dbReference type="Proteomes" id="UP000199288"/>
    </source>
</evidence>
<reference evidence="2" key="1">
    <citation type="submission" date="2016-10" db="EMBL/GenBank/DDBJ databases">
        <authorList>
            <person name="Varghese N."/>
            <person name="Submissions S."/>
        </authorList>
    </citation>
    <scope>NUCLEOTIDE SEQUENCE [LARGE SCALE GENOMIC DNA]</scope>
    <source>
        <strain evidence="2">KPR-1</strain>
    </source>
</reference>
<protein>
    <submittedName>
        <fullName evidence="1">Uncharacterized protein</fullName>
    </submittedName>
</protein>
<keyword evidence="2" id="KW-1185">Reference proteome</keyword>
<gene>
    <name evidence="1" type="ORF">SAMN02910418_02287</name>
</gene>
<dbReference type="AlphaFoldDB" id="A0A1H4DLW6"/>
<dbReference type="EMBL" id="FNQV01000018">
    <property type="protein sequence ID" value="SEA73724.1"/>
    <property type="molecule type" value="Genomic_DNA"/>
</dbReference>
<organism evidence="1 2">
    <name type="scientific">Bowdeniella nasicola</name>
    <dbReference type="NCBI Taxonomy" id="208480"/>
    <lineage>
        <taxon>Bacteria</taxon>
        <taxon>Bacillati</taxon>
        <taxon>Actinomycetota</taxon>
        <taxon>Actinomycetes</taxon>
        <taxon>Actinomycetales</taxon>
        <taxon>Actinomycetaceae</taxon>
        <taxon>Bowdeniella</taxon>
    </lineage>
</organism>
<evidence type="ECO:0000313" key="1">
    <source>
        <dbReference type="EMBL" id="SEA73724.1"/>
    </source>
</evidence>
<proteinExistence type="predicted"/>
<dbReference type="RefSeq" id="WP_222842491.1">
    <property type="nucleotide sequence ID" value="NZ_FNQV01000018.1"/>
</dbReference>
<sequence length="90" mass="9585">MLFATEMRKESARLTLAGAIALAPGETSLAATEPMTAEQKAMLDALHRHKIDLAERVVVVNPGGDVGDSTRDEIEYARAAGKPVSFTDSD</sequence>
<accession>A0A1H4DLW6</accession>
<name>A0A1H4DLW6_9ACTO</name>
<dbReference type="Proteomes" id="UP000199288">
    <property type="component" value="Unassembled WGS sequence"/>
</dbReference>